<dbReference type="SUPFAM" id="SSF49879">
    <property type="entry name" value="SMAD/FHA domain"/>
    <property type="match status" value="1"/>
</dbReference>
<protein>
    <recommendedName>
        <fullName evidence="2">Kinesin-like protein unc-104</fullName>
    </recommendedName>
</protein>
<dbReference type="GO" id="GO:0030425">
    <property type="term" value="C:dendrite"/>
    <property type="evidence" value="ECO:0007669"/>
    <property type="project" value="UniProtKB-ARBA"/>
</dbReference>
<evidence type="ECO:0000256" key="5">
    <source>
        <dbReference type="ARBA" id="ARBA00022741"/>
    </source>
</evidence>
<dbReference type="InterPro" id="IPR032405">
    <property type="entry name" value="Kinesin_assoc"/>
</dbReference>
<feature type="domain" description="PH" evidence="14">
    <location>
        <begin position="1589"/>
        <end position="1687"/>
    </location>
</feature>
<dbReference type="GO" id="GO:0010975">
    <property type="term" value="P:regulation of neuron projection development"/>
    <property type="evidence" value="ECO:0007669"/>
    <property type="project" value="UniProtKB-ARBA"/>
</dbReference>
<dbReference type="GO" id="GO:0040012">
    <property type="term" value="P:regulation of locomotion"/>
    <property type="evidence" value="ECO:0007669"/>
    <property type="project" value="UniProtKB-ARBA"/>
</dbReference>
<dbReference type="Gene3D" id="2.30.29.30">
    <property type="entry name" value="Pleckstrin-homology domain (PH domain)/Phosphotyrosine-binding domain (PTB)"/>
    <property type="match status" value="1"/>
</dbReference>
<dbReference type="InterPro" id="IPR022164">
    <property type="entry name" value="Kinesin-like"/>
</dbReference>
<keyword evidence="3" id="KW-0963">Cytoplasm</keyword>
<dbReference type="InterPro" id="IPR011993">
    <property type="entry name" value="PH-like_dom_sf"/>
</dbReference>
<dbReference type="Pfam" id="PF12473">
    <property type="entry name" value="DUF3694"/>
    <property type="match status" value="1"/>
</dbReference>
<dbReference type="Pfam" id="PF00225">
    <property type="entry name" value="Kinesin"/>
    <property type="match status" value="1"/>
</dbReference>
<accession>A0A8J2VTN0</accession>
<dbReference type="GO" id="GO:0008582">
    <property type="term" value="P:regulation of synaptic assembly at neuromuscular junction"/>
    <property type="evidence" value="ECO:0007669"/>
    <property type="project" value="UniProtKB-ARBA"/>
</dbReference>
<dbReference type="InterPro" id="IPR019821">
    <property type="entry name" value="Kinesin_motor_CS"/>
</dbReference>
<evidence type="ECO:0000256" key="10">
    <source>
        <dbReference type="ARBA" id="ARBA00056070"/>
    </source>
</evidence>
<evidence type="ECO:0000256" key="12">
    <source>
        <dbReference type="SAM" id="Coils"/>
    </source>
</evidence>
<dbReference type="Gene3D" id="2.60.200.20">
    <property type="match status" value="1"/>
</dbReference>
<dbReference type="GO" id="GO:1904115">
    <property type="term" value="C:axon cytoplasm"/>
    <property type="evidence" value="ECO:0007669"/>
    <property type="project" value="GOC"/>
</dbReference>
<dbReference type="CDD" id="cd01365">
    <property type="entry name" value="KISc_KIF1A_KIF1B"/>
    <property type="match status" value="1"/>
</dbReference>
<comment type="similarity">
    <text evidence="11">Belongs to the TRAFAC class myosin-kinesin ATPase superfamily. Kinesin family.</text>
</comment>
<gene>
    <name evidence="16" type="ORF">DCHRY22_LOCUS5881</name>
</gene>
<dbReference type="Proteomes" id="UP000789524">
    <property type="component" value="Unassembled WGS sequence"/>
</dbReference>
<feature type="region of interest" description="Disordered" evidence="13">
    <location>
        <begin position="1693"/>
        <end position="1738"/>
    </location>
</feature>
<feature type="compositionally biased region" description="Basic and acidic residues" evidence="13">
    <location>
        <begin position="395"/>
        <end position="404"/>
    </location>
</feature>
<dbReference type="PROSITE" id="PS00411">
    <property type="entry name" value="KINESIN_MOTOR_1"/>
    <property type="match status" value="1"/>
</dbReference>
<dbReference type="OrthoDB" id="3176171at2759"/>
<keyword evidence="4" id="KW-0493">Microtubule</keyword>
<dbReference type="FunFam" id="2.60.200.20:FF:000001">
    <property type="entry name" value="Kinesin family member 1B"/>
    <property type="match status" value="1"/>
</dbReference>
<dbReference type="FunFam" id="3.40.850.10:FF:000004">
    <property type="entry name" value="Kinesin-like protein isoform 2"/>
    <property type="match status" value="1"/>
</dbReference>
<keyword evidence="8 11" id="KW-0505">Motor protein</keyword>
<dbReference type="Pfam" id="PF00498">
    <property type="entry name" value="FHA"/>
    <property type="match status" value="1"/>
</dbReference>
<dbReference type="InterPro" id="IPR036961">
    <property type="entry name" value="Kinesin_motor_dom_sf"/>
</dbReference>
<dbReference type="InterPro" id="IPR022140">
    <property type="entry name" value="Kinesin-like_KIF1-typ"/>
</dbReference>
<dbReference type="GO" id="GO:0003777">
    <property type="term" value="F:microtubule motor activity"/>
    <property type="evidence" value="ECO:0007669"/>
    <property type="project" value="InterPro"/>
</dbReference>
<dbReference type="FunFam" id="2.30.29.30:FF:000204">
    <property type="entry name" value="kinesin-like protein unc-104 isoform X6"/>
    <property type="match status" value="1"/>
</dbReference>
<reference evidence="16" key="1">
    <citation type="submission" date="2021-09" db="EMBL/GenBank/DDBJ databases">
        <authorList>
            <person name="Martin H S."/>
        </authorList>
    </citation>
    <scope>NUCLEOTIDE SEQUENCE</scope>
</reference>
<keyword evidence="5 11" id="KW-0547">Nucleotide-binding</keyword>
<dbReference type="Gene3D" id="3.40.850.10">
    <property type="entry name" value="Kinesin motor domain"/>
    <property type="match status" value="1"/>
</dbReference>
<evidence type="ECO:0000256" key="1">
    <source>
        <dbReference type="ARBA" id="ARBA00004245"/>
    </source>
</evidence>
<feature type="coiled-coil region" evidence="12">
    <location>
        <begin position="637"/>
        <end position="675"/>
    </location>
</feature>
<keyword evidence="9" id="KW-0206">Cytoskeleton</keyword>
<evidence type="ECO:0000256" key="2">
    <source>
        <dbReference type="ARBA" id="ARBA00020751"/>
    </source>
</evidence>
<dbReference type="SMART" id="SM00129">
    <property type="entry name" value="KISc"/>
    <property type="match status" value="1"/>
</dbReference>
<dbReference type="InterPro" id="IPR049780">
    <property type="entry name" value="PH_KIFIA_KIFIB"/>
</dbReference>
<dbReference type="GO" id="GO:0051960">
    <property type="term" value="P:regulation of nervous system development"/>
    <property type="evidence" value="ECO:0007669"/>
    <property type="project" value="UniProtKB-ARBA"/>
</dbReference>
<evidence type="ECO:0000256" key="8">
    <source>
        <dbReference type="ARBA" id="ARBA00023175"/>
    </source>
</evidence>
<dbReference type="PROSITE" id="PS50067">
    <property type="entry name" value="KINESIN_MOTOR_2"/>
    <property type="match status" value="1"/>
</dbReference>
<dbReference type="InterPro" id="IPR001752">
    <property type="entry name" value="Kinesin_motor_dom"/>
</dbReference>
<dbReference type="PROSITE" id="PS50003">
    <property type="entry name" value="PH_DOMAIN"/>
    <property type="match status" value="1"/>
</dbReference>
<evidence type="ECO:0000259" key="14">
    <source>
        <dbReference type="PROSITE" id="PS50003"/>
    </source>
</evidence>
<dbReference type="InterPro" id="IPR000253">
    <property type="entry name" value="FHA_dom"/>
</dbReference>
<dbReference type="PANTHER" id="PTHR47117">
    <property type="entry name" value="STAR-RELATED LIPID TRANSFER PROTEIN 9"/>
    <property type="match status" value="1"/>
</dbReference>
<dbReference type="InterPro" id="IPR027417">
    <property type="entry name" value="P-loop_NTPase"/>
</dbReference>
<keyword evidence="17" id="KW-1185">Reference proteome</keyword>
<evidence type="ECO:0000256" key="4">
    <source>
        <dbReference type="ARBA" id="ARBA00022701"/>
    </source>
</evidence>
<feature type="compositionally biased region" description="Pro residues" evidence="13">
    <location>
        <begin position="1714"/>
        <end position="1733"/>
    </location>
</feature>
<evidence type="ECO:0000256" key="9">
    <source>
        <dbReference type="ARBA" id="ARBA00023212"/>
    </source>
</evidence>
<dbReference type="SMART" id="SM00233">
    <property type="entry name" value="PH"/>
    <property type="match status" value="1"/>
</dbReference>
<dbReference type="GO" id="GO:0005874">
    <property type="term" value="C:microtubule"/>
    <property type="evidence" value="ECO:0007669"/>
    <property type="project" value="UniProtKB-KW"/>
</dbReference>
<proteinExistence type="inferred from homology"/>
<dbReference type="InterPro" id="IPR001849">
    <property type="entry name" value="PH_domain"/>
</dbReference>
<evidence type="ECO:0000313" key="17">
    <source>
        <dbReference type="Proteomes" id="UP000789524"/>
    </source>
</evidence>
<dbReference type="GO" id="GO:0048490">
    <property type="term" value="P:anterograde synaptic vesicle transport"/>
    <property type="evidence" value="ECO:0007669"/>
    <property type="project" value="UniProtKB-ARBA"/>
</dbReference>
<dbReference type="GO" id="GO:0098793">
    <property type="term" value="C:presynapse"/>
    <property type="evidence" value="ECO:0007669"/>
    <property type="project" value="UniProtKB-ARBA"/>
</dbReference>
<dbReference type="Gene3D" id="6.10.250.2520">
    <property type="match status" value="1"/>
</dbReference>
<evidence type="ECO:0000256" key="3">
    <source>
        <dbReference type="ARBA" id="ARBA00022490"/>
    </source>
</evidence>
<dbReference type="SUPFAM" id="SSF50729">
    <property type="entry name" value="PH domain-like"/>
    <property type="match status" value="1"/>
</dbReference>
<evidence type="ECO:0000259" key="15">
    <source>
        <dbReference type="PROSITE" id="PS50067"/>
    </source>
</evidence>
<comment type="caution">
    <text evidence="16">The sequence shown here is derived from an EMBL/GenBank/DDBJ whole genome shotgun (WGS) entry which is preliminary data.</text>
</comment>
<evidence type="ECO:0000256" key="6">
    <source>
        <dbReference type="ARBA" id="ARBA00022840"/>
    </source>
</evidence>
<dbReference type="GO" id="GO:0016192">
    <property type="term" value="P:vesicle-mediated transport"/>
    <property type="evidence" value="ECO:0007669"/>
    <property type="project" value="UniProtKB-ARBA"/>
</dbReference>
<feature type="binding site" evidence="11">
    <location>
        <begin position="97"/>
        <end position="104"/>
    </location>
    <ligand>
        <name>ATP</name>
        <dbReference type="ChEBI" id="CHEBI:30616"/>
    </ligand>
</feature>
<dbReference type="InterPro" id="IPR008984">
    <property type="entry name" value="SMAD_FHA_dom_sf"/>
</dbReference>
<evidence type="ECO:0000256" key="13">
    <source>
        <dbReference type="SAM" id="MobiDB-lite"/>
    </source>
</evidence>
<dbReference type="CDD" id="cd22705">
    <property type="entry name" value="FHA_KIF1"/>
    <property type="match status" value="1"/>
</dbReference>
<sequence>MSSVKVAVRVRPFNSREIARECKCIIEMSGNTTVIINPKLPPNNKESAKSFNFDFSYWSHNPSDPEFSSQVMVYKDIGEEMLQHAFDGYNICIFAYGQTGAGKSYTMMGRGEDSQEGIIPQICKDLFRRIRQTTSEDLTYSVEVSYMEIYCERVRDLLNPKNKGNLRVREHPALGPYVEDLSKLAVMSYQDIYDLIDEGNKARTVAATNMNETSSRSHAVFTIFFTQQRHDKTTNLVSEKVSKISLVDLAGSERADSTGAKGTRLKEGANINKSLTTLGKVISALAEIASKSKKSKKADFIPYRDSVLTWLLRENLGGNSKTAMIAAISPADINYDETLSTLRYADRAKQIVCKAVVNEDANAKLIRELKEEILKLRELLKAEGIDVQEAGEENTQPRKSESEVSPKLSRAATIAEEAVDQLQASEKLIAELNETWEEKLKRTEQIRVQREAVFAEMGLAVKEGVTVGVYSPKKTPHLVNLNEDPNLSECLLYYIKDGVTRLGTAEANVPQDIQLSGSHILSEHCIFENTDGVICLIPHAGALVYVNGREVTEPIILKTGSRVILGKNHVFRFTHPGQPREEMISNKAVDDKPGANDVEASNETEPNVDWDFAQCELLEKQGIDLKAEMQKRLMAIEEQWRKEKEHADQQFEEQRKNYEARIDALQRQVEEQSVTMSMYSSYTPDDFHNDEDIFVNPLFETECWSAREVGLAAWAFRKWKYHQFTSLRDDLWGNAIFLKEANAISVELRKKVQFQFTLLTDTPYSPLPAELAPRDEADDEYRPSAPTVVAVEVTDTKNGATHYWTLEKLRHRLELMRQIYNMNEDVRAVSEVDVLPDPDVLQCIAACSNTRLSLANLLPSRQRLELMREMYHNEAELSPTSPDHNIESVTGGDPFYDRFPWFRLVGRSFVYLSNLLYPVPLIHKVAIVNEKGDVKGYLRVAVQAVIDAEKNNAEFVAGVKQSAKISFDDDIVPVRSRLKAISNVEKNNVINAINNEDRPEQDSNIKIEELAVGECDADSGRGDSSLASELKDEDLPDHLTLGREFTFRVTVLQAHSVATDYADVFCQFNFLHRNEDAFSTEPVKNTGKNTPLGFYHVQNITVPVTKSFVDYIKSQPIVFEVFGHYQQHPLHKDAKQDGPVGRAPPRRMLPPSLPISAPVRSPKWGAASVAPPCCSSHLHSKHDLLVWFEICELAPSGDYVPAVVEHSDELPCRGLFLLHQGIQRRIRITILHEPSSDLQWTDVRELVVGRIRNTPEASEDTDGDEDGALSLGLFPGERPTLDDRAVFRFEAAWDSSLHGSPLLNRVSANGEVVYITLSAYLEVENCGRPAIITKDLSVVVVGREARTGAGRSLRRALFGSKAARADRLTGLYELSLHRALEPGVQRRQRRVLDTSGTYVRGEENLHGWRPRGDSLIFDHQWELEKMTRLEQVSRTRHFLALRERLRHGHENTVAPNDFTKTEKEVSNMAAKAASDCAHLRDEAVYEPWEMTPRERELATKYIKLIQARIGHNKEVETAVSPATPVDEGVSADISTPSLLSSIHSASSFELCSPERALLEKAGGGWGGVNTTTGGALFVPDCEEVRVSAAVARRGYLNVLQHGTHGWKKRWLVVRRPYVFIHRCERDPVERAVINLAHAHVEYSEDQEQMVRMPNTFSVVSKERGYLLQTLGDKEVHDWLYAINPLLAGQIRCRSGRGQRAAGRGPPLGPRRSPQAPPRPPQAPPRSRPGPPGPLSHETPSAWSLSSFFKCVADGRLYAHRPLRSRTSYRY</sequence>
<keyword evidence="6 11" id="KW-0067">ATP-binding</keyword>
<dbReference type="CDD" id="cd01233">
    <property type="entry name" value="PH_KIFIA_KIFIB"/>
    <property type="match status" value="1"/>
</dbReference>
<evidence type="ECO:0000256" key="7">
    <source>
        <dbReference type="ARBA" id="ARBA00023054"/>
    </source>
</evidence>
<dbReference type="GO" id="GO:0005524">
    <property type="term" value="F:ATP binding"/>
    <property type="evidence" value="ECO:0007669"/>
    <property type="project" value="UniProtKB-UniRule"/>
</dbReference>
<dbReference type="GO" id="GO:0021700">
    <property type="term" value="P:developmental maturation"/>
    <property type="evidence" value="ECO:0007669"/>
    <property type="project" value="UniProtKB-ARBA"/>
</dbReference>
<dbReference type="GO" id="GO:0051222">
    <property type="term" value="P:positive regulation of protein transport"/>
    <property type="evidence" value="ECO:0007669"/>
    <property type="project" value="UniProtKB-ARBA"/>
</dbReference>
<comment type="subcellular location">
    <subcellularLocation>
        <location evidence="1">Cytoplasm</location>
        <location evidence="1">Cytoskeleton</location>
    </subcellularLocation>
</comment>
<organism evidence="16 17">
    <name type="scientific">Danaus chrysippus</name>
    <name type="common">African queen</name>
    <dbReference type="NCBI Taxonomy" id="151541"/>
    <lineage>
        <taxon>Eukaryota</taxon>
        <taxon>Metazoa</taxon>
        <taxon>Ecdysozoa</taxon>
        <taxon>Arthropoda</taxon>
        <taxon>Hexapoda</taxon>
        <taxon>Insecta</taxon>
        <taxon>Pterygota</taxon>
        <taxon>Neoptera</taxon>
        <taxon>Endopterygota</taxon>
        <taxon>Lepidoptera</taxon>
        <taxon>Glossata</taxon>
        <taxon>Ditrysia</taxon>
        <taxon>Papilionoidea</taxon>
        <taxon>Nymphalidae</taxon>
        <taxon>Danainae</taxon>
        <taxon>Danaini</taxon>
        <taxon>Danaina</taxon>
        <taxon>Danaus</taxon>
        <taxon>Anosia</taxon>
    </lineage>
</organism>
<comment type="function">
    <text evidence="10">Required for presynaptic maturation, has a role in axonal transport of dense-core vesicles carrying synaptic vesicle precursors, components required for the morphological transformation of axonal growth cones to mature boutons.</text>
</comment>
<dbReference type="Pfam" id="PF12423">
    <property type="entry name" value="KIF1B"/>
    <property type="match status" value="1"/>
</dbReference>
<dbReference type="SUPFAM" id="SSF52540">
    <property type="entry name" value="P-loop containing nucleoside triphosphate hydrolases"/>
    <property type="match status" value="1"/>
</dbReference>
<dbReference type="EMBL" id="CAKASE010000052">
    <property type="protein sequence ID" value="CAG9564966.1"/>
    <property type="molecule type" value="Genomic_DNA"/>
</dbReference>
<feature type="compositionally biased region" description="Low complexity" evidence="13">
    <location>
        <begin position="1695"/>
        <end position="1713"/>
    </location>
</feature>
<dbReference type="PRINTS" id="PR00380">
    <property type="entry name" value="KINESINHEAVY"/>
</dbReference>
<feature type="region of interest" description="Disordered" evidence="13">
    <location>
        <begin position="388"/>
        <end position="408"/>
    </location>
</feature>
<evidence type="ECO:0000256" key="11">
    <source>
        <dbReference type="PROSITE-ProRule" id="PRU00283"/>
    </source>
</evidence>
<dbReference type="Pfam" id="PF16183">
    <property type="entry name" value="Kinesin_assoc"/>
    <property type="match status" value="2"/>
</dbReference>
<dbReference type="GO" id="GO:0008017">
    <property type="term" value="F:microtubule binding"/>
    <property type="evidence" value="ECO:0007669"/>
    <property type="project" value="InterPro"/>
</dbReference>
<evidence type="ECO:0000313" key="16">
    <source>
        <dbReference type="EMBL" id="CAG9564966.1"/>
    </source>
</evidence>
<dbReference type="Pfam" id="PF00169">
    <property type="entry name" value="PH"/>
    <property type="match status" value="1"/>
</dbReference>
<keyword evidence="7 12" id="KW-0175">Coiled coil</keyword>
<dbReference type="PANTHER" id="PTHR47117:SF10">
    <property type="entry name" value="KINESIN-LIKE PROTEIN KIF1B"/>
    <property type="match status" value="1"/>
</dbReference>
<feature type="domain" description="Kinesin motor" evidence="15">
    <location>
        <begin position="3"/>
        <end position="351"/>
    </location>
</feature>
<name>A0A8J2VTN0_9NEOP</name>